<proteinExistence type="inferred from homology"/>
<dbReference type="Proteomes" id="UP001642483">
    <property type="component" value="Unassembled WGS sequence"/>
</dbReference>
<feature type="region of interest" description="Disordered" evidence="9">
    <location>
        <begin position="559"/>
        <end position="609"/>
    </location>
</feature>
<keyword evidence="6" id="KW-0406">Ion transport</keyword>
<feature type="region of interest" description="Disordered" evidence="9">
    <location>
        <begin position="353"/>
        <end position="537"/>
    </location>
</feature>
<evidence type="ECO:0000313" key="12">
    <source>
        <dbReference type="Proteomes" id="UP001642483"/>
    </source>
</evidence>
<evidence type="ECO:0000256" key="3">
    <source>
        <dbReference type="ARBA" id="ARBA00022448"/>
    </source>
</evidence>
<comment type="similarity">
    <text evidence="2">Belongs to the CALHM family.</text>
</comment>
<evidence type="ECO:0000256" key="7">
    <source>
        <dbReference type="ARBA" id="ARBA00023136"/>
    </source>
</evidence>
<evidence type="ECO:0000256" key="5">
    <source>
        <dbReference type="ARBA" id="ARBA00022989"/>
    </source>
</evidence>
<evidence type="ECO:0000313" key="11">
    <source>
        <dbReference type="EMBL" id="CAK8675752.1"/>
    </source>
</evidence>
<name>A0ABP0FBP4_CLALP</name>
<feature type="compositionally biased region" description="Basic and acidic residues" evidence="9">
    <location>
        <begin position="468"/>
        <end position="477"/>
    </location>
</feature>
<dbReference type="PANTHER" id="PTHR32261:SF1">
    <property type="entry name" value="CALCIUM HOMEOSTASIS MODULATOR PROTEIN"/>
    <property type="match status" value="1"/>
</dbReference>
<keyword evidence="5 10" id="KW-1133">Transmembrane helix</keyword>
<keyword evidence="4 10" id="KW-0812">Transmembrane</keyword>
<feature type="transmembrane region" description="Helical" evidence="10">
    <location>
        <begin position="96"/>
        <end position="123"/>
    </location>
</feature>
<dbReference type="PANTHER" id="PTHR32261">
    <property type="entry name" value="CALCIUM HOMEOSTASIS MODULATOR PROTEIN"/>
    <property type="match status" value="1"/>
</dbReference>
<dbReference type="EMBL" id="CAWYQH010000024">
    <property type="protein sequence ID" value="CAK8675752.1"/>
    <property type="molecule type" value="Genomic_DNA"/>
</dbReference>
<keyword evidence="8" id="KW-0407">Ion channel</keyword>
<gene>
    <name evidence="11" type="ORF">CVLEPA_LOCUS5294</name>
</gene>
<reference evidence="11 12" key="1">
    <citation type="submission" date="2024-02" db="EMBL/GenBank/DDBJ databases">
        <authorList>
            <person name="Daric V."/>
            <person name="Darras S."/>
        </authorList>
    </citation>
    <scope>NUCLEOTIDE SEQUENCE [LARGE SCALE GENOMIC DNA]</scope>
</reference>
<organism evidence="11 12">
    <name type="scientific">Clavelina lepadiformis</name>
    <name type="common">Light-bulb sea squirt</name>
    <name type="synonym">Ascidia lepadiformis</name>
    <dbReference type="NCBI Taxonomy" id="159417"/>
    <lineage>
        <taxon>Eukaryota</taxon>
        <taxon>Metazoa</taxon>
        <taxon>Chordata</taxon>
        <taxon>Tunicata</taxon>
        <taxon>Ascidiacea</taxon>
        <taxon>Aplousobranchia</taxon>
        <taxon>Clavelinidae</taxon>
        <taxon>Clavelina</taxon>
    </lineage>
</organism>
<dbReference type="Pfam" id="PF14798">
    <property type="entry name" value="Ca_hom_mod"/>
    <property type="match status" value="1"/>
</dbReference>
<evidence type="ECO:0000256" key="8">
    <source>
        <dbReference type="ARBA" id="ARBA00023303"/>
    </source>
</evidence>
<dbReference type="InterPro" id="IPR029569">
    <property type="entry name" value="CALHM"/>
</dbReference>
<evidence type="ECO:0000256" key="2">
    <source>
        <dbReference type="ARBA" id="ARBA00008497"/>
    </source>
</evidence>
<evidence type="ECO:0000256" key="4">
    <source>
        <dbReference type="ARBA" id="ARBA00022692"/>
    </source>
</evidence>
<evidence type="ECO:0000256" key="9">
    <source>
        <dbReference type="SAM" id="MobiDB-lite"/>
    </source>
</evidence>
<protein>
    <submittedName>
        <fullName evidence="11">Uncharacterized protein</fullName>
    </submittedName>
</protein>
<feature type="transmembrane region" description="Helical" evidence="10">
    <location>
        <begin position="188"/>
        <end position="205"/>
    </location>
</feature>
<evidence type="ECO:0000256" key="1">
    <source>
        <dbReference type="ARBA" id="ARBA00004141"/>
    </source>
</evidence>
<keyword evidence="7 10" id="KW-0472">Membrane</keyword>
<feature type="transmembrane region" description="Helical" evidence="10">
    <location>
        <begin position="51"/>
        <end position="71"/>
    </location>
</feature>
<comment type="caution">
    <text evidence="11">The sequence shown here is derived from an EMBL/GenBank/DDBJ whole genome shotgun (WGS) entry which is preliminary data.</text>
</comment>
<sequence length="609" mass="67381">MATIWAAFGKTLGNNKGSVQNFGIVGVTIATEELAKFVFFYCPCNYPFNKVYGSIFIWGPAVILLIAGYLANRRTWRLMTGLCNRTQGVGKRGKRIFHFIFIFLSIGVKAIIAPATWVVLAFLKGDYYACAKWPDPDDVVRARIRFNLKPSNDSLPRPCMFKYDPRKFDASEPEIIARDLRAESHAVGWFYVTIGMTLGVVIMLYKRCKENYSYEQRNYIDRYRSNEIELFEDTLDKKAKEQAQRIVEGYFTKPRAKEEWDQIAVINDKVTRSKRGRAIYSPLHKFVNKEIRAREDAEPIEDIVSDAAMKKVSVPKMENKSLKQGGGGTTIIPLVPLGGRKTKIVKKPPVELKTDAFVGSPDTKKSAEPKSAGPPPEAKPTTNTSKVEPKSEKPHVVPAVVIVDPTAPKDLVTHTKASVSSDQSQAVDSKSKSPQPSNQPQEPTTSSNLKETTSPKEDETGASSDNNALKDEDHEALPESQKLASGDAAKEHIPPAIPPPPRVENPTADNKHPSPVNSVTQEETFNGEESDLNQPKAAVMETSLGDFGGSVSREDLRLVESSSDDERAGTIVFEGQNMPECQEEPDGPSHEGYIPLLENGDDTQLLLDD</sequence>
<keyword evidence="3" id="KW-0813">Transport</keyword>
<feature type="compositionally biased region" description="Low complexity" evidence="9">
    <location>
        <begin position="417"/>
        <end position="447"/>
    </location>
</feature>
<accession>A0ABP0FBP4</accession>
<keyword evidence="12" id="KW-1185">Reference proteome</keyword>
<evidence type="ECO:0000256" key="10">
    <source>
        <dbReference type="SAM" id="Phobius"/>
    </source>
</evidence>
<evidence type="ECO:0000256" key="6">
    <source>
        <dbReference type="ARBA" id="ARBA00023065"/>
    </source>
</evidence>
<comment type="subcellular location">
    <subcellularLocation>
        <location evidence="1">Membrane</location>
        <topology evidence="1">Multi-pass membrane protein</topology>
    </subcellularLocation>
</comment>
<feature type="compositionally biased region" description="Polar residues" evidence="9">
    <location>
        <begin position="515"/>
        <end position="524"/>
    </location>
</feature>
<feature type="compositionally biased region" description="Basic and acidic residues" evidence="9">
    <location>
        <begin position="559"/>
        <end position="568"/>
    </location>
</feature>